<dbReference type="EMBL" id="JAINUG010000019">
    <property type="protein sequence ID" value="KAJ8412392.1"/>
    <property type="molecule type" value="Genomic_DNA"/>
</dbReference>
<dbReference type="Proteomes" id="UP001221898">
    <property type="component" value="Unassembled WGS sequence"/>
</dbReference>
<organism evidence="2 3">
    <name type="scientific">Aldrovandia affinis</name>
    <dbReference type="NCBI Taxonomy" id="143900"/>
    <lineage>
        <taxon>Eukaryota</taxon>
        <taxon>Metazoa</taxon>
        <taxon>Chordata</taxon>
        <taxon>Craniata</taxon>
        <taxon>Vertebrata</taxon>
        <taxon>Euteleostomi</taxon>
        <taxon>Actinopterygii</taxon>
        <taxon>Neopterygii</taxon>
        <taxon>Teleostei</taxon>
        <taxon>Notacanthiformes</taxon>
        <taxon>Halosauridae</taxon>
        <taxon>Aldrovandia</taxon>
    </lineage>
</organism>
<comment type="caution">
    <text evidence="2">The sequence shown here is derived from an EMBL/GenBank/DDBJ whole genome shotgun (WGS) entry which is preliminary data.</text>
</comment>
<name>A0AAD7WX30_9TELE</name>
<sequence>MTPANLIDEASTIVRVSAERGFLKHKLGQNPTPWPLTQPRIRTMYSTSSKGRGLTCCSCWCSALRTQPAHCTAPPAVTQVQLRGGPLHRTIKTLRPTATSRATALHLPTAVTPHGLAPPCRTAPVAQASNPPTPFPITEYLLMAMDYHLPGCQCQIHQQTAGAVEKLSVGVEPLQASQPPLRVGTQAPGGPGVPEPEVEGGPEVDYLRRLQERLKVVHNFTRQAQPARCHI</sequence>
<gene>
    <name evidence="2" type="ORF">AAFF_G00127280</name>
</gene>
<evidence type="ECO:0000256" key="1">
    <source>
        <dbReference type="SAM" id="MobiDB-lite"/>
    </source>
</evidence>
<reference evidence="2" key="1">
    <citation type="journal article" date="2023" name="Science">
        <title>Genome structures resolve the early diversification of teleost fishes.</title>
        <authorList>
            <person name="Parey E."/>
            <person name="Louis A."/>
            <person name="Montfort J."/>
            <person name="Bouchez O."/>
            <person name="Roques C."/>
            <person name="Iampietro C."/>
            <person name="Lluch J."/>
            <person name="Castinel A."/>
            <person name="Donnadieu C."/>
            <person name="Desvignes T."/>
            <person name="Floi Bucao C."/>
            <person name="Jouanno E."/>
            <person name="Wen M."/>
            <person name="Mejri S."/>
            <person name="Dirks R."/>
            <person name="Jansen H."/>
            <person name="Henkel C."/>
            <person name="Chen W.J."/>
            <person name="Zahm M."/>
            <person name="Cabau C."/>
            <person name="Klopp C."/>
            <person name="Thompson A.W."/>
            <person name="Robinson-Rechavi M."/>
            <person name="Braasch I."/>
            <person name="Lecointre G."/>
            <person name="Bobe J."/>
            <person name="Postlethwait J.H."/>
            <person name="Berthelot C."/>
            <person name="Roest Crollius H."/>
            <person name="Guiguen Y."/>
        </authorList>
    </citation>
    <scope>NUCLEOTIDE SEQUENCE</scope>
    <source>
        <strain evidence="2">NC1722</strain>
    </source>
</reference>
<evidence type="ECO:0000313" key="3">
    <source>
        <dbReference type="Proteomes" id="UP001221898"/>
    </source>
</evidence>
<accession>A0AAD7WX30</accession>
<keyword evidence="3" id="KW-1185">Reference proteome</keyword>
<protein>
    <submittedName>
        <fullName evidence="2">Uncharacterized protein</fullName>
    </submittedName>
</protein>
<proteinExistence type="predicted"/>
<evidence type="ECO:0000313" key="2">
    <source>
        <dbReference type="EMBL" id="KAJ8412392.1"/>
    </source>
</evidence>
<feature type="region of interest" description="Disordered" evidence="1">
    <location>
        <begin position="179"/>
        <end position="201"/>
    </location>
</feature>
<dbReference type="AlphaFoldDB" id="A0AAD7WX30"/>